<dbReference type="Proteomes" id="UP001596364">
    <property type="component" value="Unassembled WGS sequence"/>
</dbReference>
<gene>
    <name evidence="2" type="ORF">ACFP85_11055</name>
</gene>
<comment type="caution">
    <text evidence="2">The sequence shown here is derived from an EMBL/GenBank/DDBJ whole genome shotgun (WGS) entry which is preliminary data.</text>
</comment>
<sequence length="82" mass="8775">MIISAPEELNIFNVEALYSSIVEAEGQDLTLDCGNVTEVDGSGLQLLCYCQQQQLASLINLSECIQSAAPLLGMQDLLAAKD</sequence>
<dbReference type="InterPro" id="IPR058548">
    <property type="entry name" value="MlaB-like_STAS"/>
</dbReference>
<dbReference type="SUPFAM" id="SSF52091">
    <property type="entry name" value="SpoIIaa-like"/>
    <property type="match status" value="1"/>
</dbReference>
<proteinExistence type="predicted"/>
<name>A0ABW1XM27_9ALTE</name>
<dbReference type="RefSeq" id="WP_131259638.1">
    <property type="nucleotide sequence ID" value="NZ_JBHSUS010000001.1"/>
</dbReference>
<feature type="domain" description="STAS" evidence="1">
    <location>
        <begin position="1"/>
        <end position="47"/>
    </location>
</feature>
<evidence type="ECO:0000313" key="2">
    <source>
        <dbReference type="EMBL" id="MFC6440681.1"/>
    </source>
</evidence>
<accession>A0ABW1XM27</accession>
<protein>
    <submittedName>
        <fullName evidence="2">STAS domain-containing protein</fullName>
    </submittedName>
</protein>
<organism evidence="2 3">
    <name type="scientific">Pseudobowmanella zhangzhouensis</name>
    <dbReference type="NCBI Taxonomy" id="1537679"/>
    <lineage>
        <taxon>Bacteria</taxon>
        <taxon>Pseudomonadati</taxon>
        <taxon>Pseudomonadota</taxon>
        <taxon>Gammaproteobacteria</taxon>
        <taxon>Alteromonadales</taxon>
        <taxon>Alteromonadaceae</taxon>
    </lineage>
</organism>
<evidence type="ECO:0000259" key="1">
    <source>
        <dbReference type="PROSITE" id="PS50801"/>
    </source>
</evidence>
<dbReference type="Gene3D" id="3.30.750.24">
    <property type="entry name" value="STAS domain"/>
    <property type="match status" value="1"/>
</dbReference>
<dbReference type="InterPro" id="IPR002645">
    <property type="entry name" value="STAS_dom"/>
</dbReference>
<dbReference type="InterPro" id="IPR036513">
    <property type="entry name" value="STAS_dom_sf"/>
</dbReference>
<reference evidence="3" key="1">
    <citation type="journal article" date="2019" name="Int. J. Syst. Evol. Microbiol.">
        <title>The Global Catalogue of Microorganisms (GCM) 10K type strain sequencing project: providing services to taxonomists for standard genome sequencing and annotation.</title>
        <authorList>
            <consortium name="The Broad Institute Genomics Platform"/>
            <consortium name="The Broad Institute Genome Sequencing Center for Infectious Disease"/>
            <person name="Wu L."/>
            <person name="Ma J."/>
        </authorList>
    </citation>
    <scope>NUCLEOTIDE SEQUENCE [LARGE SCALE GENOMIC DNA]</scope>
    <source>
        <strain evidence="3">CGMCC 1.16031</strain>
    </source>
</reference>
<keyword evidence="3" id="KW-1185">Reference proteome</keyword>
<dbReference type="EMBL" id="JBHSUS010000001">
    <property type="protein sequence ID" value="MFC6440681.1"/>
    <property type="molecule type" value="Genomic_DNA"/>
</dbReference>
<evidence type="ECO:0000313" key="3">
    <source>
        <dbReference type="Proteomes" id="UP001596364"/>
    </source>
</evidence>
<dbReference type="Pfam" id="PF13466">
    <property type="entry name" value="STAS_2"/>
    <property type="match status" value="1"/>
</dbReference>
<dbReference type="PROSITE" id="PS50801">
    <property type="entry name" value="STAS"/>
    <property type="match status" value="1"/>
</dbReference>